<dbReference type="SUPFAM" id="SSF48371">
    <property type="entry name" value="ARM repeat"/>
    <property type="match status" value="2"/>
</dbReference>
<keyword evidence="6 8" id="KW-0539">Nucleus</keyword>
<gene>
    <name evidence="10" type="primary">UTP10</name>
    <name evidence="10" type="ORF">H4219_000567</name>
</gene>
<dbReference type="GO" id="GO:0032040">
    <property type="term" value="C:small-subunit processome"/>
    <property type="evidence" value="ECO:0007669"/>
    <property type="project" value="TreeGrafter"/>
</dbReference>
<evidence type="ECO:0000256" key="3">
    <source>
        <dbReference type="ARBA" id="ARBA00015399"/>
    </source>
</evidence>
<dbReference type="GO" id="GO:0030686">
    <property type="term" value="C:90S preribosome"/>
    <property type="evidence" value="ECO:0007669"/>
    <property type="project" value="TreeGrafter"/>
</dbReference>
<dbReference type="Gene3D" id="1.25.10.10">
    <property type="entry name" value="Leucine-rich Repeat Variant"/>
    <property type="match status" value="1"/>
</dbReference>
<dbReference type="OrthoDB" id="31183at2759"/>
<evidence type="ECO:0000256" key="2">
    <source>
        <dbReference type="ARBA" id="ARBA00010559"/>
    </source>
</evidence>
<evidence type="ECO:0000313" key="11">
    <source>
        <dbReference type="Proteomes" id="UP001150538"/>
    </source>
</evidence>
<organism evidence="10 11">
    <name type="scientific">Mycoemilia scoparia</name>
    <dbReference type="NCBI Taxonomy" id="417184"/>
    <lineage>
        <taxon>Eukaryota</taxon>
        <taxon>Fungi</taxon>
        <taxon>Fungi incertae sedis</taxon>
        <taxon>Zoopagomycota</taxon>
        <taxon>Kickxellomycotina</taxon>
        <taxon>Kickxellomycetes</taxon>
        <taxon>Kickxellales</taxon>
        <taxon>Kickxellaceae</taxon>
        <taxon>Mycoemilia</taxon>
    </lineage>
</organism>
<evidence type="ECO:0000259" key="9">
    <source>
        <dbReference type="SMART" id="SM01036"/>
    </source>
</evidence>
<evidence type="ECO:0000256" key="8">
    <source>
        <dbReference type="RuleBase" id="RU367065"/>
    </source>
</evidence>
<dbReference type="InterPro" id="IPR056473">
    <property type="entry name" value="HEAT_Utp10/HEAT1"/>
</dbReference>
<dbReference type="GO" id="GO:0000462">
    <property type="term" value="P:maturation of SSU-rRNA from tricistronic rRNA transcript (SSU-rRNA, 5.8S rRNA, LSU-rRNA)"/>
    <property type="evidence" value="ECO:0007669"/>
    <property type="project" value="TreeGrafter"/>
</dbReference>
<reference evidence="10" key="1">
    <citation type="submission" date="2022-07" db="EMBL/GenBank/DDBJ databases">
        <title>Phylogenomic reconstructions and comparative analyses of Kickxellomycotina fungi.</title>
        <authorList>
            <person name="Reynolds N.K."/>
            <person name="Stajich J.E."/>
            <person name="Barry K."/>
            <person name="Grigoriev I.V."/>
            <person name="Crous P."/>
            <person name="Smith M.E."/>
        </authorList>
    </citation>
    <scope>NUCLEOTIDE SEQUENCE</scope>
    <source>
        <strain evidence="10">NBRC 100468</strain>
    </source>
</reference>
<comment type="caution">
    <text evidence="10">The sequence shown here is derived from an EMBL/GenBank/DDBJ whole genome shotgun (WGS) entry which is preliminary data.</text>
</comment>
<name>A0A9W8DRD2_9FUNG</name>
<accession>A0A9W8DRD2</accession>
<keyword evidence="4 8" id="KW-0690">Ribosome biogenesis</keyword>
<comment type="similarity">
    <text evidence="2 8">Belongs to the HEATR1/UTP10 family.</text>
</comment>
<keyword evidence="11" id="KW-1185">Reference proteome</keyword>
<dbReference type="Pfam" id="PF12397">
    <property type="entry name" value="U3snoRNP10"/>
    <property type="match status" value="1"/>
</dbReference>
<comment type="function">
    <text evidence="8">Involved in nucleolar processing of pre-18S ribosomal RNA.</text>
</comment>
<dbReference type="PANTHER" id="PTHR13457:SF1">
    <property type="entry name" value="HEAT REPEAT-CONTAINING PROTEIN 1"/>
    <property type="match status" value="1"/>
</dbReference>
<comment type="subunit">
    <text evidence="8">Component of the ribosomal small subunit (SSU) processome.</text>
</comment>
<dbReference type="GO" id="GO:0030515">
    <property type="term" value="F:snoRNA binding"/>
    <property type="evidence" value="ECO:0007669"/>
    <property type="project" value="TreeGrafter"/>
</dbReference>
<dbReference type="PANTHER" id="PTHR13457">
    <property type="entry name" value="BAP28"/>
    <property type="match status" value="1"/>
</dbReference>
<comment type="subcellular location">
    <subcellularLocation>
        <location evidence="1 8">Nucleus</location>
        <location evidence="1 8">Nucleolus</location>
    </subcellularLocation>
</comment>
<proteinExistence type="inferred from homology"/>
<evidence type="ECO:0000256" key="7">
    <source>
        <dbReference type="ARBA" id="ARBA00023274"/>
    </source>
</evidence>
<dbReference type="SMART" id="SM01036">
    <property type="entry name" value="BP28CT"/>
    <property type="match status" value="1"/>
</dbReference>
<evidence type="ECO:0000313" key="10">
    <source>
        <dbReference type="EMBL" id="KAJ1921530.1"/>
    </source>
</evidence>
<feature type="domain" description="BP28 C-terminal" evidence="9">
    <location>
        <begin position="1933"/>
        <end position="2113"/>
    </location>
</feature>
<evidence type="ECO:0000256" key="5">
    <source>
        <dbReference type="ARBA" id="ARBA00022552"/>
    </source>
</evidence>
<dbReference type="InterPro" id="IPR022125">
    <property type="entry name" value="U3snoRNP10_N"/>
</dbReference>
<dbReference type="InterPro" id="IPR011989">
    <property type="entry name" value="ARM-like"/>
</dbReference>
<dbReference type="EMBL" id="JANBPU010000004">
    <property type="protein sequence ID" value="KAJ1921530.1"/>
    <property type="molecule type" value="Genomic_DNA"/>
</dbReference>
<dbReference type="Pfam" id="PF23243">
    <property type="entry name" value="HEAT_HEATR1"/>
    <property type="match status" value="1"/>
</dbReference>
<protein>
    <recommendedName>
        <fullName evidence="3 8">U3 small nucleolar RNA-associated protein 10</fullName>
    </recommendedName>
</protein>
<keyword evidence="7 8" id="KW-0687">Ribonucleoprotein</keyword>
<dbReference type="Proteomes" id="UP001150538">
    <property type="component" value="Unassembled WGS sequence"/>
</dbReference>
<dbReference type="Pfam" id="PF08146">
    <property type="entry name" value="BP28CT"/>
    <property type="match status" value="1"/>
</dbReference>
<dbReference type="InterPro" id="IPR012954">
    <property type="entry name" value="BP28_C_dom"/>
</dbReference>
<evidence type="ECO:0000256" key="4">
    <source>
        <dbReference type="ARBA" id="ARBA00022517"/>
    </source>
</evidence>
<sequence>MASSLAQQLSRIQVADRAGRSEKSQLFRDSFLFDPRQAANLDLQTIFDIGQDGLSELCKMNSRFSFYSKTLFSEAVKSMDRILQTKKENDILDASIQSFLRELAPYFQTKSAGKALEWLIRRFRINEFNVRDTVAAFIPYHETKAFLSLLTVLHFSPADMKTFKFLATQRKSRQLLDRHTLVQQCIHDRSVLAFISDAVIATVKCNQSYPTLLSFYATLFSQYIGDLPNVNDHAIQFIAPYIVKGMESGNADAQLASYLILESLSCRVAFSKDMLEELIPAMNKTSLNTRATVLSIAQLVQSQKTLAVEFPPKAASSLSLLDKFEETFASIEQEFDLSVLKFALVSSLAKSSFSDIESSKLLHCIVTTLSISEEASFQALGALLLGYLERDFENLKSKNGSDGDEVLQSGCEVLYLFQSRFPATFKKCIGDLMNQIAGNTGNMSKSFVNFASTKLYDLASKDSSGDVGFAVPLKNTRETLLTSLTHAESGIRLAAVKHVMSILKGKDTLQFKITNEEIASLLIGRLSDDDDNVVRETLSYNWAEYADPAALLDKLSAVLAIPQPRLMPFSDGLFKLLVSPAILEDKDRQVRVVSVIFPYLLAIKENIRFTKSLLNVLKTSSLNSSGALRKIEILVSEVEGKDDSKLWEKYNKKIVALISKNAFDGESSIGENMLIEKSALSTPEAALLMLLAASKKIVDGQSEKDSKFYSMVNALVQESISLLNSEADSEPDNNTKALSVGKSSNIKPLMTLVYKAGASTLAQKAAGIYVLLTLSSQLQPKKEMLADGWLPRQISESKPSKYHRDFVTKMYTHIVSDPKPMTVVDSAIIANIFEHQLNGEWVQFLSSQWLDTSDSSLVRSRSLIIFQAFLASRTSDENVNKSSLIDYQVVLPALMIALADSNNTIRVAACECLKVLETIYEKMPKKSKSRKSLSGVDVQVYKHDAFYGHQRSTELQFIPTYVSLSLVSALVSKISEISNDPLFLKKFLGRILSEGSKHHKPLGKYYAEAQNLVPTFLLSHVVAMHSAIPQFQSALLGLISQVETQAKFAMLVPLLSKHIDAIRKNDIPPAPKSDKEVILIEYLTAIFNNCADSQLDNSEAWSLASSLIKGPSIKDSLGNENWSEKYTCDLYLQKEVLGLLSLKFLSSLRPDQQRELVHILITLASKHGHNLGADVVNLIKTTFERLPLDPGLPAQDIAQFAKELQELTGQAIHQNKKQRPSSLESKKSNVSGLIYNISSYLEFIQGKQEVSQSPLLTLPLFSLLNGLVSIGADVSGEASQEKVVIQQPLAPTEYTKQLIIEILLRIFRETTPRGIVIDEAILRVDSLVQVIRTSTSPQTHNQSLLLLSAIAEQHPQLVLHHIMAIFTFMGANVLRQDDNYSFHVIQQTIEKIIPPLVKSASPNVGDDQDAVPTEIIKKIFPVFNVFVDSLTHIPRHRRLILFASVVKTVGAKDYLYIMLALLIEKEVARLSKLSSLQSSQPAEKSSATKDRDSVLEFALALSLQFDPSSQLRALVMIQKDLLLLPAEKPPRDQLSEYTIKSGIVDLTRASTKSLRNYKISVLQFVKELLTNSQFVNKLHEDANTEHSGTDSMLDVTNERLFTRLIETDLQVISYIGIQYAQVSSAKSLTSSVESVWKLTLQEAYAVLDAASHQLELSHFVLMVKELITHDNKSIRRRVLDLTNKRVEDTRNLRDSEKVAAQVLTLLHPLQGVLNAESSTETATNKQAALLCITTITKYFAVSHPAAFNNVFAAVIGNGGLSNPNPHVVASAMACLTHLCLVLGPRAVSTLPKYMPIVLKHLSSGVTNYPTASNSDLTLLVGALSVVDAIVKKMSQFVHPSLPTLLSSLMHPAIAVKEESAQPDNSENSSDEKLREHVRIKASSVLSAIAQSVSPRHLLPAQFGYFQKEALVNGTKSIVPLLEFVGLTASSMSRQTMEKFYKPMFKFFLIVFDTRRLHGNSLSAEDIEEIESATLDAFIKFVIKLNEKTFKPLFLGFVDWATTSQQIQEANNTDSENNNGDDDGTDINKPSQARLIPFYRAVNKLFESLRSLATPYYSSIMDLTVSQLERYAIRGDSIEVEEENRRKDVPAIDHLWIEVVKSIHICALHDTTNLWNSDVLAKISKPLADQVPNTRIAGITDTTDSTDVYISRIKDILAPTFGQLAVAAGNDASWKMFNSRVLLKSRSEDPATRLGSLYILQEFYNKLGEEFLILLPETIPFLAELMEDDDHRVERLTQETIHLIESYLGESLQSYFK</sequence>
<dbReference type="GO" id="GO:0034455">
    <property type="term" value="C:t-UTP complex"/>
    <property type="evidence" value="ECO:0007669"/>
    <property type="project" value="TreeGrafter"/>
</dbReference>
<dbReference type="GO" id="GO:0045943">
    <property type="term" value="P:positive regulation of transcription by RNA polymerase I"/>
    <property type="evidence" value="ECO:0007669"/>
    <property type="project" value="TreeGrafter"/>
</dbReference>
<dbReference type="InterPro" id="IPR040191">
    <property type="entry name" value="UTP10"/>
</dbReference>
<keyword evidence="5 8" id="KW-0698">rRNA processing</keyword>
<dbReference type="InterPro" id="IPR016024">
    <property type="entry name" value="ARM-type_fold"/>
</dbReference>
<evidence type="ECO:0000256" key="1">
    <source>
        <dbReference type="ARBA" id="ARBA00004604"/>
    </source>
</evidence>
<evidence type="ECO:0000256" key="6">
    <source>
        <dbReference type="ARBA" id="ARBA00023242"/>
    </source>
</evidence>